<dbReference type="InterPro" id="IPR051620">
    <property type="entry name" value="ORF904-like_C"/>
</dbReference>
<evidence type="ECO:0000313" key="2">
    <source>
        <dbReference type="EMBL" id="SLM31124.1"/>
    </source>
</evidence>
<gene>
    <name evidence="2" type="ORF">MTBBW1_2710011</name>
</gene>
<organism evidence="2 3">
    <name type="scientific">Desulfamplus magnetovallimortis</name>
    <dbReference type="NCBI Taxonomy" id="1246637"/>
    <lineage>
        <taxon>Bacteria</taxon>
        <taxon>Pseudomonadati</taxon>
        <taxon>Thermodesulfobacteriota</taxon>
        <taxon>Desulfobacteria</taxon>
        <taxon>Desulfobacterales</taxon>
        <taxon>Desulfobacteraceae</taxon>
        <taxon>Desulfamplus</taxon>
    </lineage>
</organism>
<reference evidence="2 3" key="1">
    <citation type="submission" date="2017-03" db="EMBL/GenBank/DDBJ databases">
        <authorList>
            <person name="Afonso C.L."/>
            <person name="Miller P.J."/>
            <person name="Scott M.A."/>
            <person name="Spackman E."/>
            <person name="Goraichik I."/>
            <person name="Dimitrov K.M."/>
            <person name="Suarez D.L."/>
            <person name="Swayne D.E."/>
        </authorList>
    </citation>
    <scope>NUCLEOTIDE SEQUENCE [LARGE SCALE GENOMIC DNA]</scope>
    <source>
        <strain evidence="2">PRJEB14757</strain>
    </source>
</reference>
<dbReference type="STRING" id="1246637.MTBBW1_2710011"/>
<accession>A0A1W1HF52</accession>
<name>A0A1W1HF52_9BACT</name>
<dbReference type="PANTHER" id="PTHR35372">
    <property type="entry name" value="ATP BINDING PROTEIN-RELATED"/>
    <property type="match status" value="1"/>
</dbReference>
<dbReference type="GO" id="GO:0016787">
    <property type="term" value="F:hydrolase activity"/>
    <property type="evidence" value="ECO:0007669"/>
    <property type="project" value="UniProtKB-KW"/>
</dbReference>
<dbReference type="PANTHER" id="PTHR35372:SF2">
    <property type="entry name" value="SF3 HELICASE DOMAIN-CONTAINING PROTEIN"/>
    <property type="match status" value="1"/>
</dbReference>
<proteinExistence type="predicted"/>
<protein>
    <submittedName>
        <fullName evidence="2">Uncharacterized protein</fullName>
    </submittedName>
</protein>
<keyword evidence="1" id="KW-0378">Hydrolase</keyword>
<sequence>MFANTLAEATQPYSAFMRKETLLTKKHTPDENSHTSHLTKFKNKRLAITSELGKNDQLDESIIKKMSGNDAIQTRGCYSDNEDNYTANFVTVAISNYIEPFHNLFNSEAFMDRLKIIEFPVKFRGTHKDDKNIRVRLHAEHQGICCQIVKWCKRFHEEGGILRIPDSIIENTKNILGPQKCDRDYIDDFIQEKVKIHDRETCIKPNAIFWAYNHFMEKNQFESVLTRKKFMEIFPVQLEKIHKIKINPEEPDRVTLSDGTKPRVFKRIFIEGYSIINSKEDNIPKQQELTLS</sequence>
<evidence type="ECO:0000313" key="3">
    <source>
        <dbReference type="Proteomes" id="UP000191931"/>
    </source>
</evidence>
<evidence type="ECO:0000256" key="1">
    <source>
        <dbReference type="ARBA" id="ARBA00022801"/>
    </source>
</evidence>
<dbReference type="EMBL" id="FWEV01000192">
    <property type="protein sequence ID" value="SLM31124.1"/>
    <property type="molecule type" value="Genomic_DNA"/>
</dbReference>
<keyword evidence="3" id="KW-1185">Reference proteome</keyword>
<dbReference type="AlphaFoldDB" id="A0A1W1HF52"/>
<dbReference type="Proteomes" id="UP000191931">
    <property type="component" value="Unassembled WGS sequence"/>
</dbReference>